<dbReference type="Pfam" id="PF11209">
    <property type="entry name" value="LmeA"/>
    <property type="match status" value="1"/>
</dbReference>
<dbReference type="EMBL" id="CAFBND010000068">
    <property type="protein sequence ID" value="CAB4949168.1"/>
    <property type="molecule type" value="Genomic_DNA"/>
</dbReference>
<dbReference type="EMBL" id="CAFBPU010000076">
    <property type="protein sequence ID" value="CAB5040282.1"/>
    <property type="molecule type" value="Genomic_DNA"/>
</dbReference>
<gene>
    <name evidence="1" type="ORF">UFOPK3268_01616</name>
    <name evidence="2" type="ORF">UFOPK3752_01546</name>
    <name evidence="3" type="ORF">UFOPK4150_02308</name>
</gene>
<evidence type="ECO:0000313" key="1">
    <source>
        <dbReference type="EMBL" id="CAB4852349.1"/>
    </source>
</evidence>
<protein>
    <submittedName>
        <fullName evidence="1">Unannotated protein</fullName>
    </submittedName>
</protein>
<evidence type="ECO:0000313" key="3">
    <source>
        <dbReference type="EMBL" id="CAB5040282.1"/>
    </source>
</evidence>
<sequence>MIKPVVITVGLLVVIGGGAFGVDRTVAAAAEGTITGRIEQQFAGSSSVSTRIHGIPVLTQVARGSLDDVTVSLDHVPTSAGLVLDVVDVELRDVATAAPYLARTVTARALVTMAALETRLGVGWAVRASGRDLIVTGTGLLPVTVRVTPRVQSGRLVLTLASVSLLGVEVEGANIPRAVTDRVAALADSVGTLPLGLALDSVEVGSRGVTLTASGADISLESV</sequence>
<organism evidence="1">
    <name type="scientific">freshwater metagenome</name>
    <dbReference type="NCBI Taxonomy" id="449393"/>
    <lineage>
        <taxon>unclassified sequences</taxon>
        <taxon>metagenomes</taxon>
        <taxon>ecological metagenomes</taxon>
    </lineage>
</organism>
<reference evidence="1" key="1">
    <citation type="submission" date="2020-05" db="EMBL/GenBank/DDBJ databases">
        <authorList>
            <person name="Chiriac C."/>
            <person name="Salcher M."/>
            <person name="Ghai R."/>
            <person name="Kavagutti S V."/>
        </authorList>
    </citation>
    <scope>NUCLEOTIDE SEQUENCE</scope>
</reference>
<evidence type="ECO:0000313" key="2">
    <source>
        <dbReference type="EMBL" id="CAB4949168.1"/>
    </source>
</evidence>
<proteinExistence type="predicted"/>
<dbReference type="InterPro" id="IPR021373">
    <property type="entry name" value="DUF2993"/>
</dbReference>
<name>A0A6J7C7S0_9ZZZZ</name>
<accession>A0A6J7C7S0</accession>
<dbReference type="AlphaFoldDB" id="A0A6J7C7S0"/>
<dbReference type="EMBL" id="CAFBIZ010000258">
    <property type="protein sequence ID" value="CAB4852349.1"/>
    <property type="molecule type" value="Genomic_DNA"/>
</dbReference>